<evidence type="ECO:0000313" key="3">
    <source>
        <dbReference type="Proteomes" id="UP000230790"/>
    </source>
</evidence>
<accession>A0A2M8Q821</accession>
<feature type="transmembrane region" description="Helical" evidence="1">
    <location>
        <begin position="115"/>
        <end position="134"/>
    </location>
</feature>
<dbReference type="AlphaFoldDB" id="A0A2M8Q821"/>
<organism evidence="2 3">
    <name type="scientific">Candidatus Thermofonsia Clade 3 bacterium</name>
    <dbReference type="NCBI Taxonomy" id="2364212"/>
    <lineage>
        <taxon>Bacteria</taxon>
        <taxon>Bacillati</taxon>
        <taxon>Chloroflexota</taxon>
        <taxon>Candidatus Thermofontia</taxon>
        <taxon>Candidatus Thermofonsia Clade 3</taxon>
    </lineage>
</organism>
<proteinExistence type="predicted"/>
<evidence type="ECO:0000256" key="1">
    <source>
        <dbReference type="SAM" id="Phobius"/>
    </source>
</evidence>
<comment type="caution">
    <text evidence="2">The sequence shown here is derived from an EMBL/GenBank/DDBJ whole genome shotgun (WGS) entry which is preliminary data.</text>
</comment>
<feature type="transmembrane region" description="Helical" evidence="1">
    <location>
        <begin position="36"/>
        <end position="57"/>
    </location>
</feature>
<keyword evidence="1" id="KW-0472">Membrane</keyword>
<feature type="non-terminal residue" evidence="2">
    <location>
        <position position="1"/>
    </location>
</feature>
<keyword evidence="1" id="KW-1133">Transmembrane helix</keyword>
<evidence type="ECO:0000313" key="2">
    <source>
        <dbReference type="EMBL" id="PJF45930.1"/>
    </source>
</evidence>
<sequence>AAETPDTAFFYTAGDLYRIADALGEAGRSHYIRSRFTFDVVWPLVYLIFLATTIGWLTQRGFDASSPWRLLNLPPLAGALFDFLENSATSLAMARYPATTPVVAELAGLFTALKWTFVFASFAALIVALVAVGVRRFASQRRQ</sequence>
<protein>
    <submittedName>
        <fullName evidence="2">Uncharacterized protein</fullName>
    </submittedName>
</protein>
<dbReference type="EMBL" id="PGTN01000623">
    <property type="protein sequence ID" value="PJF45930.1"/>
    <property type="molecule type" value="Genomic_DNA"/>
</dbReference>
<dbReference type="Proteomes" id="UP000230790">
    <property type="component" value="Unassembled WGS sequence"/>
</dbReference>
<reference evidence="2 3" key="1">
    <citation type="submission" date="2017-11" db="EMBL/GenBank/DDBJ databases">
        <title>Evolution of Phototrophy in the Chloroflexi Phylum Driven by Horizontal Gene Transfer.</title>
        <authorList>
            <person name="Ward L.M."/>
            <person name="Hemp J."/>
            <person name="Shih P.M."/>
            <person name="Mcglynn S.E."/>
            <person name="Fischer W."/>
        </authorList>
    </citation>
    <scope>NUCLEOTIDE SEQUENCE [LARGE SCALE GENOMIC DNA]</scope>
    <source>
        <strain evidence="2">JP3_7</strain>
    </source>
</reference>
<gene>
    <name evidence="2" type="ORF">CUN48_16385</name>
</gene>
<name>A0A2M8Q821_9CHLR</name>
<keyword evidence="1" id="KW-0812">Transmembrane</keyword>